<dbReference type="Gene3D" id="1.10.10.10">
    <property type="entry name" value="Winged helix-like DNA-binding domain superfamily/Winged helix DNA-binding domain"/>
    <property type="match status" value="1"/>
</dbReference>
<dbReference type="AlphaFoldDB" id="A0AAJ6B3W2"/>
<dbReference type="Pfam" id="PF00196">
    <property type="entry name" value="GerE"/>
    <property type="match status" value="1"/>
</dbReference>
<keyword evidence="2" id="KW-0238">DNA-binding</keyword>
<dbReference type="CDD" id="cd06170">
    <property type="entry name" value="LuxR_C_like"/>
    <property type="match status" value="1"/>
</dbReference>
<dbReference type="EMBL" id="CP119312">
    <property type="protein sequence ID" value="WEK06803.1"/>
    <property type="molecule type" value="Genomic_DNA"/>
</dbReference>
<evidence type="ECO:0000313" key="5">
    <source>
        <dbReference type="EMBL" id="WEK06803.1"/>
    </source>
</evidence>
<reference evidence="5" key="1">
    <citation type="submission" date="2023-03" db="EMBL/GenBank/DDBJ databases">
        <title>Andean soil-derived lignocellulolytic bacterial consortium as a source of novel taxa and putative plastic-active enzymes.</title>
        <authorList>
            <person name="Diaz-Garcia L."/>
            <person name="Chuvochina M."/>
            <person name="Feuerriegel G."/>
            <person name="Bunk B."/>
            <person name="Sproer C."/>
            <person name="Streit W.R."/>
            <person name="Rodriguez L.M."/>
            <person name="Overmann J."/>
            <person name="Jimenez D.J."/>
        </authorList>
    </citation>
    <scope>NUCLEOTIDE SEQUENCE</scope>
    <source>
        <strain evidence="5">MAG 4196</strain>
    </source>
</reference>
<proteinExistence type="predicted"/>
<dbReference type="PROSITE" id="PS50043">
    <property type="entry name" value="HTH_LUXR_2"/>
    <property type="match status" value="1"/>
</dbReference>
<evidence type="ECO:0000256" key="1">
    <source>
        <dbReference type="ARBA" id="ARBA00023015"/>
    </source>
</evidence>
<feature type="domain" description="HTH luxR-type" evidence="4">
    <location>
        <begin position="161"/>
        <end position="226"/>
    </location>
</feature>
<dbReference type="PRINTS" id="PR00038">
    <property type="entry name" value="HTHLUXR"/>
</dbReference>
<keyword evidence="3" id="KW-0804">Transcription</keyword>
<dbReference type="InterPro" id="IPR016032">
    <property type="entry name" value="Sig_transdc_resp-reg_C-effctor"/>
</dbReference>
<dbReference type="InterPro" id="IPR036388">
    <property type="entry name" value="WH-like_DNA-bd_sf"/>
</dbReference>
<dbReference type="SMART" id="SM00421">
    <property type="entry name" value="HTH_LUXR"/>
    <property type="match status" value="1"/>
</dbReference>
<evidence type="ECO:0000256" key="2">
    <source>
        <dbReference type="ARBA" id="ARBA00023125"/>
    </source>
</evidence>
<gene>
    <name evidence="5" type="ORF">P0Y65_13705</name>
</gene>
<evidence type="ECO:0000259" key="4">
    <source>
        <dbReference type="PROSITE" id="PS50043"/>
    </source>
</evidence>
<dbReference type="PROSITE" id="PS00622">
    <property type="entry name" value="HTH_LUXR_1"/>
    <property type="match status" value="1"/>
</dbReference>
<evidence type="ECO:0000313" key="6">
    <source>
        <dbReference type="Proteomes" id="UP001217476"/>
    </source>
</evidence>
<protein>
    <submittedName>
        <fullName evidence="5">LuxR C-terminal-related transcriptional regulator</fullName>
    </submittedName>
</protein>
<dbReference type="SUPFAM" id="SSF46894">
    <property type="entry name" value="C-terminal effector domain of the bipartite response regulators"/>
    <property type="match status" value="1"/>
</dbReference>
<sequence length="228" mass="24920">MLDVVTNFISNSTRSRSRWDVERISVDLAMAHGFRSIIGFQFAPGNTSLIDYIDSDPKRREILRAPVPAFVLKKSASVISRLALRGQVAAFTVHDLGDDKTYIAAAVQTDTVCGVMVPMMANGEIIGAVKFCGEAVPASETMMDLHLVAHMLFSAMQKSRDSGSKPVLTQRESEVINLMARGLTSPEIAQSLGMSERTVNQHAENIAHKFGTKNRIHSVAEAMRFGVI</sequence>
<accession>A0AAJ6B3W2</accession>
<organism evidence="5 6">
    <name type="scientific">Candidatus Devosia phytovorans</name>
    <dbReference type="NCBI Taxonomy" id="3121372"/>
    <lineage>
        <taxon>Bacteria</taxon>
        <taxon>Pseudomonadati</taxon>
        <taxon>Pseudomonadota</taxon>
        <taxon>Alphaproteobacteria</taxon>
        <taxon>Hyphomicrobiales</taxon>
        <taxon>Devosiaceae</taxon>
        <taxon>Devosia</taxon>
    </lineage>
</organism>
<dbReference type="GO" id="GO:0003677">
    <property type="term" value="F:DNA binding"/>
    <property type="evidence" value="ECO:0007669"/>
    <property type="project" value="UniProtKB-KW"/>
</dbReference>
<dbReference type="PANTHER" id="PTHR44688:SF16">
    <property type="entry name" value="DNA-BINDING TRANSCRIPTIONAL ACTIVATOR DEVR_DOSR"/>
    <property type="match status" value="1"/>
</dbReference>
<name>A0AAJ6B3W2_9HYPH</name>
<keyword evidence="1" id="KW-0805">Transcription regulation</keyword>
<dbReference type="PANTHER" id="PTHR44688">
    <property type="entry name" value="DNA-BINDING TRANSCRIPTIONAL ACTIVATOR DEVR_DOSR"/>
    <property type="match status" value="1"/>
</dbReference>
<dbReference type="InterPro" id="IPR000792">
    <property type="entry name" value="Tscrpt_reg_LuxR_C"/>
</dbReference>
<dbReference type="GO" id="GO:0006355">
    <property type="term" value="P:regulation of DNA-templated transcription"/>
    <property type="evidence" value="ECO:0007669"/>
    <property type="project" value="InterPro"/>
</dbReference>
<evidence type="ECO:0000256" key="3">
    <source>
        <dbReference type="ARBA" id="ARBA00023163"/>
    </source>
</evidence>
<dbReference type="Proteomes" id="UP001217476">
    <property type="component" value="Chromosome"/>
</dbReference>